<dbReference type="InterPro" id="IPR009288">
    <property type="entry name" value="AIG2-like_dom"/>
</dbReference>
<dbReference type="SUPFAM" id="SSF110857">
    <property type="entry name" value="Gamma-glutamyl cyclotransferase-like"/>
    <property type="match status" value="1"/>
</dbReference>
<evidence type="ECO:0000256" key="1">
    <source>
        <dbReference type="ARBA" id="ARBA00008861"/>
    </source>
</evidence>
<dbReference type="InterPro" id="IPR045038">
    <property type="entry name" value="AIG2-like"/>
</dbReference>
<dbReference type="EMBL" id="KN838536">
    <property type="protein sequence ID" value="KIK10354.1"/>
    <property type="molecule type" value="Genomic_DNA"/>
</dbReference>
<accession>A0A0C9Y8I8</accession>
<proteinExistence type="inferred from homology"/>
<comment type="similarity">
    <text evidence="1">Belongs to the gamma-glutamylcyclotransferase family.</text>
</comment>
<organism evidence="5 6">
    <name type="scientific">Laccaria amethystina LaAM-08-1</name>
    <dbReference type="NCBI Taxonomy" id="1095629"/>
    <lineage>
        <taxon>Eukaryota</taxon>
        <taxon>Fungi</taxon>
        <taxon>Dikarya</taxon>
        <taxon>Basidiomycota</taxon>
        <taxon>Agaricomycotina</taxon>
        <taxon>Agaricomycetes</taxon>
        <taxon>Agaricomycetidae</taxon>
        <taxon>Agaricales</taxon>
        <taxon>Agaricineae</taxon>
        <taxon>Hydnangiaceae</taxon>
        <taxon>Laccaria</taxon>
    </lineage>
</organism>
<evidence type="ECO:0000256" key="2">
    <source>
        <dbReference type="ARBA" id="ARBA00022679"/>
    </source>
</evidence>
<protein>
    <recommendedName>
        <fullName evidence="3">Putative gamma-glutamylcyclotransferase</fullName>
    </recommendedName>
</protein>
<keyword evidence="6" id="KW-1185">Reference proteome</keyword>
<dbReference type="GO" id="GO:0016740">
    <property type="term" value="F:transferase activity"/>
    <property type="evidence" value="ECO:0007669"/>
    <property type="project" value="UniProtKB-KW"/>
</dbReference>
<name>A0A0C9Y8I8_9AGAR</name>
<reference evidence="6" key="2">
    <citation type="submission" date="2015-01" db="EMBL/GenBank/DDBJ databases">
        <title>Evolutionary Origins and Diversification of the Mycorrhizal Mutualists.</title>
        <authorList>
            <consortium name="DOE Joint Genome Institute"/>
            <consortium name="Mycorrhizal Genomics Consortium"/>
            <person name="Kohler A."/>
            <person name="Kuo A."/>
            <person name="Nagy L.G."/>
            <person name="Floudas D."/>
            <person name="Copeland A."/>
            <person name="Barry K.W."/>
            <person name="Cichocki N."/>
            <person name="Veneault-Fourrey C."/>
            <person name="LaButti K."/>
            <person name="Lindquist E.A."/>
            <person name="Lipzen A."/>
            <person name="Lundell T."/>
            <person name="Morin E."/>
            <person name="Murat C."/>
            <person name="Riley R."/>
            <person name="Ohm R."/>
            <person name="Sun H."/>
            <person name="Tunlid A."/>
            <person name="Henrissat B."/>
            <person name="Grigoriev I.V."/>
            <person name="Hibbett D.S."/>
            <person name="Martin F."/>
        </authorList>
    </citation>
    <scope>NUCLEOTIDE SEQUENCE [LARGE SCALE GENOMIC DNA]</scope>
    <source>
        <strain evidence="6">LaAM-08-1</strain>
    </source>
</reference>
<dbReference type="HOGENOM" id="CLU_1057943_0_0_1"/>
<evidence type="ECO:0000313" key="5">
    <source>
        <dbReference type="EMBL" id="KIK10354.1"/>
    </source>
</evidence>
<evidence type="ECO:0000313" key="6">
    <source>
        <dbReference type="Proteomes" id="UP000054477"/>
    </source>
</evidence>
<dbReference type="PANTHER" id="PTHR31544:SF2">
    <property type="entry name" value="AIG2-LIKE PROTEIN D"/>
    <property type="match status" value="1"/>
</dbReference>
<dbReference type="InterPro" id="IPR013024">
    <property type="entry name" value="GGCT-like"/>
</dbReference>
<dbReference type="Proteomes" id="UP000054477">
    <property type="component" value="Unassembled WGS sequence"/>
</dbReference>
<evidence type="ECO:0000259" key="4">
    <source>
        <dbReference type="Pfam" id="PF06094"/>
    </source>
</evidence>
<feature type="domain" description="Gamma-glutamylcyclotransferase AIG2-like" evidence="4">
    <location>
        <begin position="107"/>
        <end position="211"/>
    </location>
</feature>
<reference evidence="5 6" key="1">
    <citation type="submission" date="2014-04" db="EMBL/GenBank/DDBJ databases">
        <authorList>
            <consortium name="DOE Joint Genome Institute"/>
            <person name="Kuo A."/>
            <person name="Kohler A."/>
            <person name="Nagy L.G."/>
            <person name="Floudas D."/>
            <person name="Copeland A."/>
            <person name="Barry K.W."/>
            <person name="Cichocki N."/>
            <person name="Veneault-Fourrey C."/>
            <person name="LaButti K."/>
            <person name="Lindquist E.A."/>
            <person name="Lipzen A."/>
            <person name="Lundell T."/>
            <person name="Morin E."/>
            <person name="Murat C."/>
            <person name="Sun H."/>
            <person name="Tunlid A."/>
            <person name="Henrissat B."/>
            <person name="Grigoriev I.V."/>
            <person name="Hibbett D.S."/>
            <person name="Martin F."/>
            <person name="Nordberg H.P."/>
            <person name="Cantor M.N."/>
            <person name="Hua S.X."/>
        </authorList>
    </citation>
    <scope>NUCLEOTIDE SEQUENCE [LARGE SCALE GENOMIC DNA]</scope>
    <source>
        <strain evidence="5 6">LaAM-08-1</strain>
    </source>
</reference>
<dbReference type="PANTHER" id="PTHR31544">
    <property type="entry name" value="AIG2-LIKE PROTEIN D"/>
    <property type="match status" value="1"/>
</dbReference>
<dbReference type="Pfam" id="PF06094">
    <property type="entry name" value="GGACT"/>
    <property type="match status" value="1"/>
</dbReference>
<evidence type="ECO:0000256" key="3">
    <source>
        <dbReference type="ARBA" id="ARBA00030602"/>
    </source>
</evidence>
<dbReference type="AlphaFoldDB" id="A0A0C9Y8I8"/>
<dbReference type="OrthoDB" id="1044435at2759"/>
<keyword evidence="2" id="KW-0808">Transferase</keyword>
<sequence>MSWLLLTVGEIQEYTREHVEVYPLEPPSRISARNIEGNDIAQPPLASLSDLSAPMIAATYVYGDLENLEVQLWSFDDFVKESAWKWYDASDSYWRSRLLAMEQTSAFFYGTLMHPKILKRVIRNDGAHLQICPALLLNYTRHKVKYADYPGVIPYLKSRELFDHDLNEMENNVRGTLVTGLTAKDMGYLDTFEGSQYIRERVKVCPLGAPVGLSNHVIEEHPSARPAATEHSDSVEAVTYVFSNWRHLEPKLWSFEEFVKESAWMWHS</sequence>
<dbReference type="Gene3D" id="3.10.490.10">
    <property type="entry name" value="Gamma-glutamyl cyclotransferase-like"/>
    <property type="match status" value="1"/>
</dbReference>
<dbReference type="InterPro" id="IPR036568">
    <property type="entry name" value="GGCT-like_sf"/>
</dbReference>
<dbReference type="CDD" id="cd06661">
    <property type="entry name" value="GGCT_like"/>
    <property type="match status" value="1"/>
</dbReference>
<gene>
    <name evidence="5" type="ORF">K443DRAFT_670975</name>
</gene>